<reference evidence="1 2" key="1">
    <citation type="submission" date="2024-11" db="EMBL/GenBank/DDBJ databases">
        <title>A near-complete genome assembly of Cinchona calisaya.</title>
        <authorList>
            <person name="Lian D.C."/>
            <person name="Zhao X.W."/>
            <person name="Wei L."/>
        </authorList>
    </citation>
    <scope>NUCLEOTIDE SEQUENCE [LARGE SCALE GENOMIC DNA]</scope>
    <source>
        <tissue evidence="1">Nenye</tissue>
    </source>
</reference>
<evidence type="ECO:0000313" key="1">
    <source>
        <dbReference type="EMBL" id="KAL3501590.1"/>
    </source>
</evidence>
<dbReference type="EMBL" id="JBJUIK010000015">
    <property type="protein sequence ID" value="KAL3501590.1"/>
    <property type="molecule type" value="Genomic_DNA"/>
</dbReference>
<gene>
    <name evidence="1" type="ORF">ACH5RR_036039</name>
</gene>
<comment type="caution">
    <text evidence="1">The sequence shown here is derived from an EMBL/GenBank/DDBJ whole genome shotgun (WGS) entry which is preliminary data.</text>
</comment>
<protein>
    <submittedName>
        <fullName evidence="1">Uncharacterized protein</fullName>
    </submittedName>
</protein>
<accession>A0ABD2Y455</accession>
<dbReference type="Proteomes" id="UP001630127">
    <property type="component" value="Unassembled WGS sequence"/>
</dbReference>
<sequence length="125" mass="13742">MIEITNTWKVRILQLKMLHNRNGTPVLLFFSEIKDPMKQVISAILVAVESNCPSDDNLDTDIFITFGGGGCGVIISVLAALEENLSALGPLLEDTHLWTKLKNIVWTNRDGKQLADSACKISSLC</sequence>
<organism evidence="1 2">
    <name type="scientific">Cinchona calisaya</name>
    <dbReference type="NCBI Taxonomy" id="153742"/>
    <lineage>
        <taxon>Eukaryota</taxon>
        <taxon>Viridiplantae</taxon>
        <taxon>Streptophyta</taxon>
        <taxon>Embryophyta</taxon>
        <taxon>Tracheophyta</taxon>
        <taxon>Spermatophyta</taxon>
        <taxon>Magnoliopsida</taxon>
        <taxon>eudicotyledons</taxon>
        <taxon>Gunneridae</taxon>
        <taxon>Pentapetalae</taxon>
        <taxon>asterids</taxon>
        <taxon>lamiids</taxon>
        <taxon>Gentianales</taxon>
        <taxon>Rubiaceae</taxon>
        <taxon>Cinchonoideae</taxon>
        <taxon>Cinchoneae</taxon>
        <taxon>Cinchona</taxon>
    </lineage>
</organism>
<name>A0ABD2Y455_9GENT</name>
<proteinExistence type="predicted"/>
<keyword evidence="2" id="KW-1185">Reference proteome</keyword>
<dbReference type="AlphaFoldDB" id="A0ABD2Y455"/>
<evidence type="ECO:0000313" key="2">
    <source>
        <dbReference type="Proteomes" id="UP001630127"/>
    </source>
</evidence>